<name>A0ABP9KM59_9ACTN</name>
<reference evidence="5" key="1">
    <citation type="journal article" date="2019" name="Int. J. Syst. Evol. Microbiol.">
        <title>The Global Catalogue of Microorganisms (GCM) 10K type strain sequencing project: providing services to taxonomists for standard genome sequencing and annotation.</title>
        <authorList>
            <consortium name="The Broad Institute Genomics Platform"/>
            <consortium name="The Broad Institute Genome Sequencing Center for Infectious Disease"/>
            <person name="Wu L."/>
            <person name="Ma J."/>
        </authorList>
    </citation>
    <scope>NUCLEOTIDE SEQUENCE [LARGE SCALE GENOMIC DNA]</scope>
    <source>
        <strain evidence="5">JCM 18410</strain>
    </source>
</reference>
<accession>A0ABP9KM59</accession>
<dbReference type="Pfam" id="PF13556">
    <property type="entry name" value="HTH_30"/>
    <property type="match status" value="1"/>
</dbReference>
<protein>
    <submittedName>
        <fullName evidence="4">PucR family transcriptional regulator</fullName>
    </submittedName>
</protein>
<organism evidence="4 5">
    <name type="scientific">Streptomyces similanensis</name>
    <dbReference type="NCBI Taxonomy" id="1274988"/>
    <lineage>
        <taxon>Bacteria</taxon>
        <taxon>Bacillati</taxon>
        <taxon>Actinomycetota</taxon>
        <taxon>Actinomycetes</taxon>
        <taxon>Kitasatosporales</taxon>
        <taxon>Streptomycetaceae</taxon>
        <taxon>Streptomyces</taxon>
    </lineage>
</organism>
<comment type="similarity">
    <text evidence="1">Belongs to the CdaR family.</text>
</comment>
<dbReference type="PANTHER" id="PTHR33744">
    <property type="entry name" value="CARBOHYDRATE DIACID REGULATOR"/>
    <property type="match status" value="1"/>
</dbReference>
<sequence length="405" mass="44693">MAWKTPSPRVRELIRQGAEIALHPPDEWLDELDAATLTGETRRQIASDPVLAAGTRRVNRSNLLFWAAANVRDPGEPVPANETETPLATARDIVRRGLDESALDAYRAGESVALRLWTQIACSLTADPGELRELLDVSLRSISAFVDDTISTITARMRAERDELTRGTHAERRETVTLLLEGAPITRERAESRLGYRLRAAHTAAIVWTDAADPDLRRLDRAVDALAEAAGHTRPLSVLAGAATRWVWVHGTPDTAPLRAALDQLPDVRIAVGSTAPDLDGFRRSHFDALTTQQMLARLTSPSRLASHHEIELVALLTSDPERADRFVTRTLGDLEGAPPEVAETLRVFIAEQCNATRAAARLFTHRNTLLRRLARADRLLPRPLAEHPVEVGAALEILRWRGRP</sequence>
<dbReference type="Pfam" id="PF17853">
    <property type="entry name" value="GGDEF_2"/>
    <property type="match status" value="1"/>
</dbReference>
<keyword evidence="5" id="KW-1185">Reference proteome</keyword>
<dbReference type="RefSeq" id="WP_345669257.1">
    <property type="nucleotide sequence ID" value="NZ_BAABKC010000049.1"/>
</dbReference>
<dbReference type="Gene3D" id="1.10.10.2840">
    <property type="entry name" value="PucR C-terminal helix-turn-helix domain"/>
    <property type="match status" value="1"/>
</dbReference>
<dbReference type="InterPro" id="IPR051448">
    <property type="entry name" value="CdaR-like_regulators"/>
</dbReference>
<dbReference type="InterPro" id="IPR025736">
    <property type="entry name" value="PucR_C-HTH_dom"/>
</dbReference>
<dbReference type="InterPro" id="IPR042070">
    <property type="entry name" value="PucR_C-HTH_sf"/>
</dbReference>
<gene>
    <name evidence="4" type="ORF">GCM10023336_36070</name>
</gene>
<evidence type="ECO:0000256" key="1">
    <source>
        <dbReference type="ARBA" id="ARBA00006754"/>
    </source>
</evidence>
<comment type="caution">
    <text evidence="4">The sequence shown here is derived from an EMBL/GenBank/DDBJ whole genome shotgun (WGS) entry which is preliminary data.</text>
</comment>
<dbReference type="Proteomes" id="UP001500124">
    <property type="component" value="Unassembled WGS sequence"/>
</dbReference>
<evidence type="ECO:0000259" key="2">
    <source>
        <dbReference type="Pfam" id="PF13556"/>
    </source>
</evidence>
<dbReference type="EMBL" id="BAABKC010000049">
    <property type="protein sequence ID" value="GAA5059874.1"/>
    <property type="molecule type" value="Genomic_DNA"/>
</dbReference>
<evidence type="ECO:0000313" key="5">
    <source>
        <dbReference type="Proteomes" id="UP001500124"/>
    </source>
</evidence>
<evidence type="ECO:0000259" key="3">
    <source>
        <dbReference type="Pfam" id="PF17853"/>
    </source>
</evidence>
<dbReference type="InterPro" id="IPR041522">
    <property type="entry name" value="CdaR_GGDEF"/>
</dbReference>
<evidence type="ECO:0000313" key="4">
    <source>
        <dbReference type="EMBL" id="GAA5059874.1"/>
    </source>
</evidence>
<proteinExistence type="inferred from homology"/>
<feature type="domain" description="PucR C-terminal helix-turn-helix" evidence="2">
    <location>
        <begin position="343"/>
        <end position="396"/>
    </location>
</feature>
<dbReference type="PANTHER" id="PTHR33744:SF1">
    <property type="entry name" value="DNA-BINDING TRANSCRIPTIONAL ACTIVATOR ADER"/>
    <property type="match status" value="1"/>
</dbReference>
<feature type="domain" description="CdaR GGDEF-like" evidence="3">
    <location>
        <begin position="187"/>
        <end position="294"/>
    </location>
</feature>